<feature type="non-terminal residue" evidence="2">
    <location>
        <position position="55"/>
    </location>
</feature>
<accession>A0A6J4V3B0</accession>
<organism evidence="2">
    <name type="scientific">uncultured Thermomicrobiales bacterium</name>
    <dbReference type="NCBI Taxonomy" id="1645740"/>
    <lineage>
        <taxon>Bacteria</taxon>
        <taxon>Pseudomonadati</taxon>
        <taxon>Thermomicrobiota</taxon>
        <taxon>Thermomicrobia</taxon>
        <taxon>Thermomicrobiales</taxon>
        <taxon>environmental samples</taxon>
    </lineage>
</organism>
<feature type="region of interest" description="Disordered" evidence="1">
    <location>
        <begin position="1"/>
        <end position="30"/>
    </location>
</feature>
<sequence length="55" mass="5868">GRSPGVPCQAGAGRGPAGPRPAPANRRESVVPELRPLDTRDSCWLVYWRCPGVVV</sequence>
<evidence type="ECO:0000256" key="1">
    <source>
        <dbReference type="SAM" id="MobiDB-lite"/>
    </source>
</evidence>
<proteinExistence type="predicted"/>
<name>A0A6J4V3B0_9BACT</name>
<reference evidence="2" key="1">
    <citation type="submission" date="2020-02" db="EMBL/GenBank/DDBJ databases">
        <authorList>
            <person name="Meier V. D."/>
        </authorList>
    </citation>
    <scope>NUCLEOTIDE SEQUENCE</scope>
    <source>
        <strain evidence="2">AVDCRST_MAG18</strain>
    </source>
</reference>
<gene>
    <name evidence="2" type="ORF">AVDCRST_MAG18-1486</name>
</gene>
<dbReference type="AlphaFoldDB" id="A0A6J4V3B0"/>
<dbReference type="EMBL" id="CADCWN010000109">
    <property type="protein sequence ID" value="CAA9566031.1"/>
    <property type="molecule type" value="Genomic_DNA"/>
</dbReference>
<feature type="non-terminal residue" evidence="2">
    <location>
        <position position="1"/>
    </location>
</feature>
<protein>
    <submittedName>
        <fullName evidence="2">Uncharacterized protein</fullName>
    </submittedName>
</protein>
<evidence type="ECO:0000313" key="2">
    <source>
        <dbReference type="EMBL" id="CAA9566031.1"/>
    </source>
</evidence>